<proteinExistence type="predicted"/>
<evidence type="ECO:0000313" key="1">
    <source>
        <dbReference type="EMBL" id="KKK94705.1"/>
    </source>
</evidence>
<dbReference type="InterPro" id="IPR036278">
    <property type="entry name" value="Sialidase_sf"/>
</dbReference>
<organism evidence="1">
    <name type="scientific">marine sediment metagenome</name>
    <dbReference type="NCBI Taxonomy" id="412755"/>
    <lineage>
        <taxon>unclassified sequences</taxon>
        <taxon>metagenomes</taxon>
        <taxon>ecological metagenomes</taxon>
    </lineage>
</organism>
<name>A0A0F9A968_9ZZZZ</name>
<dbReference type="Gene3D" id="2.130.10.10">
    <property type="entry name" value="YVTN repeat-like/Quinoprotein amine dehydrogenase"/>
    <property type="match status" value="1"/>
</dbReference>
<dbReference type="InterPro" id="IPR015943">
    <property type="entry name" value="WD40/YVTN_repeat-like_dom_sf"/>
</dbReference>
<reference evidence="1" key="1">
    <citation type="journal article" date="2015" name="Nature">
        <title>Complex archaea that bridge the gap between prokaryotes and eukaryotes.</title>
        <authorList>
            <person name="Spang A."/>
            <person name="Saw J.H."/>
            <person name="Jorgensen S.L."/>
            <person name="Zaremba-Niedzwiedzka K."/>
            <person name="Martijn J."/>
            <person name="Lind A.E."/>
            <person name="van Eijk R."/>
            <person name="Schleper C."/>
            <person name="Guy L."/>
            <person name="Ettema T.J."/>
        </authorList>
    </citation>
    <scope>NUCLEOTIDE SEQUENCE</scope>
</reference>
<dbReference type="EMBL" id="LAZR01047229">
    <property type="protein sequence ID" value="KKK94705.1"/>
    <property type="molecule type" value="Genomic_DNA"/>
</dbReference>
<dbReference type="SUPFAM" id="SSF50939">
    <property type="entry name" value="Sialidases"/>
    <property type="match status" value="1"/>
</dbReference>
<dbReference type="AlphaFoldDB" id="A0A0F9A968"/>
<sequence length="357" mass="37541">MTTGQKVAIAPAISKWVTYELIDTGIFGLQSIDSGATWTQITPTGMGTFQCNAIKWFGDLALFFYGHVDGTIYTSPDGIVWTSRQDIGGTVWGFAYSVTLDLLVAATGGLPYWSDDNGVTWTVGTGASIAIDDVIWDPSNAIFIGVESGTRDVYTSSDGKAWTRNVSALPVGTLGNTHSLAVNSTGRTVVRNVIGTNSAYSDNGTSWTLATTTVNLKWNNVVWDSANSQFVMCENGGANSSFATSPDGDVWTERTQTYTGTGGWQSITFGSIAVSSVDSMANTARLAVTPGQQIAGQAFAKITGAYSARVGVGWYNAGGTLLSISWTDSPITLTGAYRRVSATGIAPDLAATCTVVL</sequence>
<gene>
    <name evidence="1" type="ORF">LCGC14_2680180</name>
</gene>
<evidence type="ECO:0008006" key="2">
    <source>
        <dbReference type="Google" id="ProtNLM"/>
    </source>
</evidence>
<protein>
    <recommendedName>
        <fullName evidence="2">Photosynthesis system II assembly factor Ycf48/Hcf136-like domain-containing protein</fullName>
    </recommendedName>
</protein>
<accession>A0A0F9A968</accession>
<comment type="caution">
    <text evidence="1">The sequence shown here is derived from an EMBL/GenBank/DDBJ whole genome shotgun (WGS) entry which is preliminary data.</text>
</comment>
<feature type="non-terminal residue" evidence="1">
    <location>
        <position position="357"/>
    </location>
</feature>